<dbReference type="AlphaFoldDB" id="A0ABD2PD84"/>
<dbReference type="EMBL" id="JABFTP020000185">
    <property type="protein sequence ID" value="KAL3288743.1"/>
    <property type="molecule type" value="Genomic_DNA"/>
</dbReference>
<accession>A0ABD2PD84</accession>
<organism evidence="2 3">
    <name type="scientific">Cryptolaemus montrouzieri</name>
    <dbReference type="NCBI Taxonomy" id="559131"/>
    <lineage>
        <taxon>Eukaryota</taxon>
        <taxon>Metazoa</taxon>
        <taxon>Ecdysozoa</taxon>
        <taxon>Arthropoda</taxon>
        <taxon>Hexapoda</taxon>
        <taxon>Insecta</taxon>
        <taxon>Pterygota</taxon>
        <taxon>Neoptera</taxon>
        <taxon>Endopterygota</taxon>
        <taxon>Coleoptera</taxon>
        <taxon>Polyphaga</taxon>
        <taxon>Cucujiformia</taxon>
        <taxon>Coccinelloidea</taxon>
        <taxon>Coccinellidae</taxon>
        <taxon>Scymninae</taxon>
        <taxon>Scymnini</taxon>
        <taxon>Cryptolaemus</taxon>
    </lineage>
</organism>
<reference evidence="2 3" key="1">
    <citation type="journal article" date="2021" name="BMC Biol.">
        <title>Horizontally acquired antibacterial genes associated with adaptive radiation of ladybird beetles.</title>
        <authorList>
            <person name="Li H.S."/>
            <person name="Tang X.F."/>
            <person name="Huang Y.H."/>
            <person name="Xu Z.Y."/>
            <person name="Chen M.L."/>
            <person name="Du X.Y."/>
            <person name="Qiu B.Y."/>
            <person name="Chen P.T."/>
            <person name="Zhang W."/>
            <person name="Slipinski A."/>
            <person name="Escalona H.E."/>
            <person name="Waterhouse R.M."/>
            <person name="Zwick A."/>
            <person name="Pang H."/>
        </authorList>
    </citation>
    <scope>NUCLEOTIDE SEQUENCE [LARGE SCALE GENOMIC DNA]</scope>
    <source>
        <strain evidence="2">SYSU2018</strain>
    </source>
</reference>
<comment type="caution">
    <text evidence="2">The sequence shown here is derived from an EMBL/GenBank/DDBJ whole genome shotgun (WGS) entry which is preliminary data.</text>
</comment>
<dbReference type="Proteomes" id="UP001516400">
    <property type="component" value="Unassembled WGS sequence"/>
</dbReference>
<evidence type="ECO:0000256" key="1">
    <source>
        <dbReference type="SAM" id="MobiDB-lite"/>
    </source>
</evidence>
<evidence type="ECO:0000313" key="2">
    <source>
        <dbReference type="EMBL" id="KAL3288743.1"/>
    </source>
</evidence>
<feature type="region of interest" description="Disordered" evidence="1">
    <location>
        <begin position="1"/>
        <end position="21"/>
    </location>
</feature>
<evidence type="ECO:0000313" key="3">
    <source>
        <dbReference type="Proteomes" id="UP001516400"/>
    </source>
</evidence>
<name>A0ABD2PD84_9CUCU</name>
<keyword evidence="3" id="KW-1185">Reference proteome</keyword>
<sequence>MHTLYTQKYPGHQTAKGHIRKNDRIYTPTEYENLIAEADENFEIRHAITEDIIDNQMVANQHYKKLVLSVDSYGIGVPKDKKVTFAISKVSHITLSKTTPGLVTTRESIDCLVSHDFQLLHRKGTRPPLPSYNTPAYAGKVPINEKKIADLKKLEKYIPAEY</sequence>
<gene>
    <name evidence="2" type="ORF">HHI36_003178</name>
</gene>
<protein>
    <submittedName>
        <fullName evidence="2">Uncharacterized protein</fullName>
    </submittedName>
</protein>
<proteinExistence type="predicted"/>